<organism evidence="7 10">
    <name type="scientific">Methanohalophilus halophilus</name>
    <dbReference type="NCBI Taxonomy" id="2177"/>
    <lineage>
        <taxon>Archaea</taxon>
        <taxon>Methanobacteriati</taxon>
        <taxon>Methanobacteriota</taxon>
        <taxon>Stenosarchaea group</taxon>
        <taxon>Methanomicrobia</taxon>
        <taxon>Methanosarcinales</taxon>
        <taxon>Methanosarcinaceae</taxon>
        <taxon>Methanohalophilus</taxon>
    </lineage>
</organism>
<dbReference type="SUPFAM" id="SSF56349">
    <property type="entry name" value="DNA breaking-rejoining enzymes"/>
    <property type="match status" value="1"/>
</dbReference>
<dbReference type="Proteomes" id="UP000267921">
    <property type="component" value="Unassembled WGS sequence"/>
</dbReference>
<dbReference type="OrthoDB" id="121928at2157"/>
<dbReference type="AlphaFoldDB" id="A0A1L3Q007"/>
<dbReference type="PANTHER" id="PTHR30349:SF87">
    <property type="entry name" value="TRANSPOSASE A"/>
    <property type="match status" value="1"/>
</dbReference>
<evidence type="ECO:0000313" key="11">
    <source>
        <dbReference type="Proteomes" id="UP000198669"/>
    </source>
</evidence>
<dbReference type="GO" id="GO:0003677">
    <property type="term" value="F:DNA binding"/>
    <property type="evidence" value="ECO:0007669"/>
    <property type="project" value="UniProtKB-UniRule"/>
</dbReference>
<accession>A0A1L3Q007</accession>
<sequence>MKYPPEFTGTNADTLQDYKRHLDLNNFKPATINTKLWKVYAFLKFHNNMDVKKVTKREVEDYILHRRKNNKPKTVHNDIIDLRLFFKWLKPENNFFEDIRKVREKRRLPTNDPITPADVRKLLRACQSQRDRAITALTYDSGARISEVLGLNVGDVVFDQYGAVVTVDGKTGMRRIRLVDSVPEIQLWINQHPYKDDSKSPLFTTSRKKNEKFQRLNVRTVQNLFKKLAEEAGINKGVHPHALRHGRLTELVKLGMKEMELRIFAGWEPGSDMPATYLHLSGEDVDKRVLSIHGIVPDEDKPEKDETLKPRECPRCGKKNPADAKYCSQCSLVLDAKTAMNLKEDRTQASNAFKNALNNPEFVAKVAQMMQKEQER</sequence>
<protein>
    <submittedName>
        <fullName evidence="7">Integrase</fullName>
    </submittedName>
    <submittedName>
        <fullName evidence="9">Site-specific recombinase XerD</fullName>
    </submittedName>
</protein>
<evidence type="ECO:0000256" key="2">
    <source>
        <dbReference type="ARBA" id="ARBA00023125"/>
    </source>
</evidence>
<evidence type="ECO:0000259" key="5">
    <source>
        <dbReference type="PROSITE" id="PS51898"/>
    </source>
</evidence>
<evidence type="ECO:0000259" key="6">
    <source>
        <dbReference type="PROSITE" id="PS51900"/>
    </source>
</evidence>
<evidence type="ECO:0000313" key="12">
    <source>
        <dbReference type="Proteomes" id="UP000267921"/>
    </source>
</evidence>
<evidence type="ECO:0000313" key="9">
    <source>
        <dbReference type="EMBL" id="SDV99613.1"/>
    </source>
</evidence>
<evidence type="ECO:0000313" key="10">
    <source>
        <dbReference type="Proteomes" id="UP000186879"/>
    </source>
</evidence>
<dbReference type="InterPro" id="IPR044068">
    <property type="entry name" value="CB"/>
</dbReference>
<dbReference type="Pfam" id="PF13495">
    <property type="entry name" value="Phage_int_SAM_4"/>
    <property type="match status" value="1"/>
</dbReference>
<evidence type="ECO:0000256" key="3">
    <source>
        <dbReference type="ARBA" id="ARBA00023172"/>
    </source>
</evidence>
<dbReference type="Gene3D" id="1.10.150.130">
    <property type="match status" value="1"/>
</dbReference>
<keyword evidence="1" id="KW-0229">DNA integration</keyword>
<dbReference type="Gene3D" id="1.10.443.10">
    <property type="entry name" value="Intergrase catalytic core"/>
    <property type="match status" value="1"/>
</dbReference>
<dbReference type="EMBL" id="RJJG01000001">
    <property type="protein sequence ID" value="RNI10919.1"/>
    <property type="molecule type" value="Genomic_DNA"/>
</dbReference>
<dbReference type="Proteomes" id="UP000198669">
    <property type="component" value="Unassembled WGS sequence"/>
</dbReference>
<dbReference type="GeneID" id="30582308"/>
<gene>
    <name evidence="7" type="ORF">BHR79_01090</name>
    <name evidence="8" type="ORF">EFE40_01700</name>
    <name evidence="9" type="ORF">SAMN04515625_0036</name>
</gene>
<dbReference type="KEGG" id="mhaz:BHR79_01090"/>
<dbReference type="InterPro" id="IPR010998">
    <property type="entry name" value="Integrase_recombinase_N"/>
</dbReference>
<dbReference type="PROSITE" id="PS51900">
    <property type="entry name" value="CB"/>
    <property type="match status" value="1"/>
</dbReference>
<dbReference type="Proteomes" id="UP000186879">
    <property type="component" value="Chromosome"/>
</dbReference>
<reference evidence="9 11" key="2">
    <citation type="submission" date="2016-10" db="EMBL/GenBank/DDBJ databases">
        <authorList>
            <person name="de Groot N.N."/>
        </authorList>
    </citation>
    <scope>NUCLEOTIDE SEQUENCE [LARGE SCALE GENOMIC DNA]</scope>
    <source>
        <strain evidence="9 11">Z-7982</strain>
    </source>
</reference>
<dbReference type="EMBL" id="CP017921">
    <property type="protein sequence ID" value="APH38214.1"/>
    <property type="molecule type" value="Genomic_DNA"/>
</dbReference>
<dbReference type="RefSeq" id="WP_072560430.1">
    <property type="nucleotide sequence ID" value="NZ_CP017921.1"/>
</dbReference>
<feature type="domain" description="Core-binding (CB)" evidence="6">
    <location>
        <begin position="9"/>
        <end position="90"/>
    </location>
</feature>
<dbReference type="InterPro" id="IPR002104">
    <property type="entry name" value="Integrase_catalytic"/>
</dbReference>
<keyword evidence="10" id="KW-1185">Reference proteome</keyword>
<evidence type="ECO:0000313" key="8">
    <source>
        <dbReference type="EMBL" id="RNI10919.1"/>
    </source>
</evidence>
<reference evidence="7 10" key="1">
    <citation type="submission" date="2016-10" db="EMBL/GenBank/DDBJ databases">
        <title>Methanohalophilus halophilus.</title>
        <authorList>
            <person name="L'haridon S."/>
        </authorList>
    </citation>
    <scope>NUCLEOTIDE SEQUENCE [LARGE SCALE GENOMIC DNA]</scope>
    <source>
        <strain evidence="7 10">Z-7982</strain>
    </source>
</reference>
<keyword evidence="2 4" id="KW-0238">DNA-binding</keyword>
<dbReference type="CDD" id="cd00397">
    <property type="entry name" value="DNA_BRE_C"/>
    <property type="match status" value="1"/>
</dbReference>
<name>A0A1L3Q007_9EURY</name>
<evidence type="ECO:0000256" key="4">
    <source>
        <dbReference type="PROSITE-ProRule" id="PRU01248"/>
    </source>
</evidence>
<evidence type="ECO:0000313" key="7">
    <source>
        <dbReference type="EMBL" id="APH38214.1"/>
    </source>
</evidence>
<dbReference type="Pfam" id="PF00589">
    <property type="entry name" value="Phage_integrase"/>
    <property type="match status" value="1"/>
</dbReference>
<keyword evidence="3" id="KW-0233">DNA recombination</keyword>
<proteinExistence type="predicted"/>
<dbReference type="InterPro" id="IPR050090">
    <property type="entry name" value="Tyrosine_recombinase_XerCD"/>
</dbReference>
<feature type="domain" description="Tyr recombinase" evidence="5">
    <location>
        <begin position="109"/>
        <end position="290"/>
    </location>
</feature>
<dbReference type="InterPro" id="IPR004107">
    <property type="entry name" value="Integrase_SAM-like_N"/>
</dbReference>
<dbReference type="GO" id="GO:0006310">
    <property type="term" value="P:DNA recombination"/>
    <property type="evidence" value="ECO:0007669"/>
    <property type="project" value="UniProtKB-KW"/>
</dbReference>
<dbReference type="InterPro" id="IPR013762">
    <property type="entry name" value="Integrase-like_cat_sf"/>
</dbReference>
<dbReference type="PANTHER" id="PTHR30349">
    <property type="entry name" value="PHAGE INTEGRASE-RELATED"/>
    <property type="match status" value="1"/>
</dbReference>
<reference evidence="8 12" key="3">
    <citation type="submission" date="2018-10" db="EMBL/GenBank/DDBJ databases">
        <title>Cultivation of a novel Methanohalophilus strain from Kebrit Deep of the Red Sea and a genomic comparison of members of the genus Methanohalophilus.</title>
        <authorList>
            <person name="Guan Y."/>
            <person name="Ngugi D.K."/>
            <person name="Stingl U."/>
        </authorList>
    </citation>
    <scope>NUCLEOTIDE SEQUENCE [LARGE SCALE GENOMIC DNA]</scope>
    <source>
        <strain evidence="8 12">DSM 3094</strain>
    </source>
</reference>
<evidence type="ECO:0000256" key="1">
    <source>
        <dbReference type="ARBA" id="ARBA00022908"/>
    </source>
</evidence>
<dbReference type="InterPro" id="IPR011010">
    <property type="entry name" value="DNA_brk_join_enz"/>
</dbReference>
<dbReference type="GO" id="GO:0015074">
    <property type="term" value="P:DNA integration"/>
    <property type="evidence" value="ECO:0007669"/>
    <property type="project" value="UniProtKB-KW"/>
</dbReference>
<dbReference type="PROSITE" id="PS51898">
    <property type="entry name" value="TYR_RECOMBINASE"/>
    <property type="match status" value="1"/>
</dbReference>
<dbReference type="EMBL" id="FNMU01000001">
    <property type="protein sequence ID" value="SDV99613.1"/>
    <property type="molecule type" value="Genomic_DNA"/>
</dbReference>